<sequence length="176" mass="19408">MVVLDVDGVLTDGSIYVDGKGEIFKQFDAKDGLGIQVLKTHDILTGIISGKSSQALDYRCNQLGFDEIITGCKNKLPELERICIKHQIELSDVAYCGDDIIDVAIMKKVGLAVCPVDGHPLAQKEADWIIDKPGGHGMVRTFIDKLIMEQKGCSLEEVYEPIFKLIESDNLSKVKQ</sequence>
<evidence type="ECO:0000256" key="6">
    <source>
        <dbReference type="ARBA" id="ARBA00020092"/>
    </source>
</evidence>
<gene>
    <name evidence="14" type="ORF">CF386_07710</name>
</gene>
<proteinExistence type="inferred from homology"/>
<keyword evidence="7 12" id="KW-0479">Metal-binding</keyword>
<dbReference type="PIRSF" id="PIRSF006118">
    <property type="entry name" value="KDO8-P_Ptase"/>
    <property type="match status" value="1"/>
</dbReference>
<comment type="function">
    <text evidence="12">Catalyzes the hydrolysis of 3-deoxy-D-manno-octulosonate 8-phosphate (KDO 8-P) to 3-deoxy-D-manno-octulosonate (KDO) and inorganic phosphate.</text>
</comment>
<evidence type="ECO:0000256" key="7">
    <source>
        <dbReference type="ARBA" id="ARBA00022723"/>
    </source>
</evidence>
<dbReference type="InterPro" id="IPR036412">
    <property type="entry name" value="HAD-like_sf"/>
</dbReference>
<reference evidence="14 15" key="1">
    <citation type="journal article" date="2016" name="Int. J. Syst. Evol. Microbiol.">
        <title>Paraphotobacterium marinum gen. nov., sp. nov., a member of the family Vibrionaceae, isolated from surface seawater.</title>
        <authorList>
            <person name="Huang Z."/>
            <person name="Dong C."/>
            <person name="Shao Z."/>
        </authorList>
    </citation>
    <scope>NUCLEOTIDE SEQUENCE [LARGE SCALE GENOMIC DNA]</scope>
    <source>
        <strain evidence="14 15">NSCS20N07D</strain>
    </source>
</reference>
<evidence type="ECO:0000256" key="13">
    <source>
        <dbReference type="PIRSR" id="PIRSR006118-2"/>
    </source>
</evidence>
<evidence type="ECO:0000256" key="4">
    <source>
        <dbReference type="ARBA" id="ARBA00011881"/>
    </source>
</evidence>
<dbReference type="Gene3D" id="3.40.50.1000">
    <property type="entry name" value="HAD superfamily/HAD-like"/>
    <property type="match status" value="1"/>
</dbReference>
<protein>
    <recommendedName>
        <fullName evidence="6 12">3-deoxy-D-manno-octulosonate 8-phosphate phosphatase KdsC</fullName>
        <ecNumber evidence="5 12">3.1.3.45</ecNumber>
    </recommendedName>
    <alternativeName>
        <fullName evidence="11 12">KDO 8-P phosphatase</fullName>
    </alternativeName>
</protein>
<dbReference type="OrthoDB" id="9805604at2"/>
<keyword evidence="9 12" id="KW-0460">Magnesium</keyword>
<dbReference type="SFLD" id="SFLDG01136">
    <property type="entry name" value="C1.6:_Phosphoserine_Phosphatas"/>
    <property type="match status" value="1"/>
</dbReference>
<dbReference type="GO" id="GO:0009103">
    <property type="term" value="P:lipopolysaccharide biosynthetic process"/>
    <property type="evidence" value="ECO:0007669"/>
    <property type="project" value="UniProtKB-UniRule"/>
</dbReference>
<evidence type="ECO:0000256" key="12">
    <source>
        <dbReference type="PIRNR" id="PIRNR006118"/>
    </source>
</evidence>
<feature type="binding site" evidence="13">
    <location>
        <position position="7"/>
    </location>
    <ligand>
        <name>substrate</name>
    </ligand>
</feature>
<keyword evidence="10 12" id="KW-0448">Lipopolysaccharide biosynthesis</keyword>
<dbReference type="PANTHER" id="PTHR21485">
    <property type="entry name" value="HAD SUPERFAMILY MEMBERS CMAS AND KDSC"/>
    <property type="match status" value="1"/>
</dbReference>
<evidence type="ECO:0000313" key="15">
    <source>
        <dbReference type="Proteomes" id="UP000242175"/>
    </source>
</evidence>
<comment type="subunit">
    <text evidence="4 12">Homotetramer.</text>
</comment>
<evidence type="ECO:0000256" key="8">
    <source>
        <dbReference type="ARBA" id="ARBA00022801"/>
    </source>
</evidence>
<dbReference type="InterPro" id="IPR010023">
    <property type="entry name" value="KdsC_fam"/>
</dbReference>
<organism evidence="14 15">
    <name type="scientific">Paraphotobacterium marinum</name>
    <dbReference type="NCBI Taxonomy" id="1755811"/>
    <lineage>
        <taxon>Bacteria</taxon>
        <taxon>Pseudomonadati</taxon>
        <taxon>Pseudomonadota</taxon>
        <taxon>Gammaproteobacteria</taxon>
        <taxon>Vibrionales</taxon>
        <taxon>Vibrionaceae</taxon>
        <taxon>Paraphotobacterium</taxon>
    </lineage>
</organism>
<evidence type="ECO:0000256" key="10">
    <source>
        <dbReference type="ARBA" id="ARBA00022985"/>
    </source>
</evidence>
<dbReference type="AlphaFoldDB" id="A0A220VHZ3"/>
<keyword evidence="8 12" id="KW-0378">Hydrolase</keyword>
<dbReference type="KEGG" id="pmai:CF386_07710"/>
<dbReference type="GO" id="GO:0046872">
    <property type="term" value="F:metal ion binding"/>
    <property type="evidence" value="ECO:0007669"/>
    <property type="project" value="UniProtKB-UniRule"/>
</dbReference>
<dbReference type="EMBL" id="CP022356">
    <property type="protein sequence ID" value="ASK79870.1"/>
    <property type="molecule type" value="Genomic_DNA"/>
</dbReference>
<evidence type="ECO:0000256" key="9">
    <source>
        <dbReference type="ARBA" id="ARBA00022842"/>
    </source>
</evidence>
<feature type="binding site" evidence="13">
    <location>
        <position position="5"/>
    </location>
    <ligand>
        <name>Mg(2+)</name>
        <dbReference type="ChEBI" id="CHEBI:18420"/>
    </ligand>
</feature>
<dbReference type="InterPro" id="IPR050793">
    <property type="entry name" value="CMP-NeuNAc_synthase"/>
</dbReference>
<dbReference type="GO" id="GO:0008781">
    <property type="term" value="F:N-acylneuraminate cytidylyltransferase activity"/>
    <property type="evidence" value="ECO:0007669"/>
    <property type="project" value="TreeGrafter"/>
</dbReference>
<name>A0A220VHZ3_9GAMM</name>
<evidence type="ECO:0000256" key="11">
    <source>
        <dbReference type="ARBA" id="ARBA00031051"/>
    </source>
</evidence>
<accession>A0A220VHZ3</accession>
<evidence type="ECO:0000256" key="3">
    <source>
        <dbReference type="ARBA" id="ARBA00005893"/>
    </source>
</evidence>
<dbReference type="Pfam" id="PF08282">
    <property type="entry name" value="Hydrolase_3"/>
    <property type="match status" value="1"/>
</dbReference>
<evidence type="ECO:0000256" key="2">
    <source>
        <dbReference type="ARBA" id="ARBA00001946"/>
    </source>
</evidence>
<evidence type="ECO:0000256" key="5">
    <source>
        <dbReference type="ARBA" id="ARBA00013066"/>
    </source>
</evidence>
<dbReference type="FunFam" id="3.40.50.1000:FF:000029">
    <property type="entry name" value="3-deoxy-D-manno-octulosonate 8-phosphate phosphatase KdsC"/>
    <property type="match status" value="1"/>
</dbReference>
<feature type="binding site" evidence="13">
    <location>
        <position position="98"/>
    </location>
    <ligand>
        <name>Mg(2+)</name>
        <dbReference type="ChEBI" id="CHEBI:18420"/>
    </ligand>
</feature>
<dbReference type="GO" id="GO:0019143">
    <property type="term" value="F:3-deoxy-manno-octulosonate-8-phosphatase activity"/>
    <property type="evidence" value="ECO:0007669"/>
    <property type="project" value="UniProtKB-UniRule"/>
</dbReference>
<keyword evidence="15" id="KW-1185">Reference proteome</keyword>
<evidence type="ECO:0000256" key="1">
    <source>
        <dbReference type="ARBA" id="ARBA00000898"/>
    </source>
</evidence>
<dbReference type="SUPFAM" id="SSF56784">
    <property type="entry name" value="HAD-like"/>
    <property type="match status" value="1"/>
</dbReference>
<dbReference type="EC" id="3.1.3.45" evidence="5 12"/>
<comment type="cofactor">
    <cofactor evidence="2 12 13">
        <name>Mg(2+)</name>
        <dbReference type="ChEBI" id="CHEBI:18420"/>
    </cofactor>
</comment>
<evidence type="ECO:0000313" key="14">
    <source>
        <dbReference type="EMBL" id="ASK79870.1"/>
    </source>
</evidence>
<comment type="similarity">
    <text evidence="3 12">Belongs to the KdsC family.</text>
</comment>
<comment type="catalytic activity">
    <reaction evidence="1 12">
        <text>3-deoxy-alpha-D-manno-2-octulosonate-8-phosphate + H2O = 3-deoxy-alpha-D-manno-oct-2-ulosonate + phosphate</text>
        <dbReference type="Rhea" id="RHEA:11500"/>
        <dbReference type="ChEBI" id="CHEBI:15377"/>
        <dbReference type="ChEBI" id="CHEBI:43474"/>
        <dbReference type="ChEBI" id="CHEBI:85985"/>
        <dbReference type="ChEBI" id="CHEBI:85986"/>
        <dbReference type="EC" id="3.1.3.45"/>
    </reaction>
</comment>
<dbReference type="NCBIfam" id="TIGR01670">
    <property type="entry name" value="KdsC-phosphatas"/>
    <property type="match status" value="1"/>
</dbReference>
<dbReference type="Proteomes" id="UP000242175">
    <property type="component" value="Chromosome small"/>
</dbReference>
<dbReference type="SFLD" id="SFLDG01138">
    <property type="entry name" value="C1.6.2:_Deoxy-d-mannose-octulo"/>
    <property type="match status" value="1"/>
</dbReference>
<dbReference type="InterPro" id="IPR023214">
    <property type="entry name" value="HAD_sf"/>
</dbReference>
<dbReference type="PANTHER" id="PTHR21485:SF6">
    <property type="entry name" value="N-ACYLNEURAMINATE CYTIDYLYLTRANSFERASE-RELATED"/>
    <property type="match status" value="1"/>
</dbReference>
<dbReference type="SFLD" id="SFLDS00003">
    <property type="entry name" value="Haloacid_Dehalogenase"/>
    <property type="match status" value="1"/>
</dbReference>